<dbReference type="GeneID" id="117559438"/>
<dbReference type="InterPro" id="IPR013783">
    <property type="entry name" value="Ig-like_fold"/>
</dbReference>
<evidence type="ECO:0000256" key="8">
    <source>
        <dbReference type="SAM" id="MobiDB-lite"/>
    </source>
</evidence>
<evidence type="ECO:0000313" key="13">
    <source>
        <dbReference type="RefSeq" id="XP_034092095.1"/>
    </source>
</evidence>
<dbReference type="InParanoid" id="A0A6P8W295"/>
<dbReference type="Proteomes" id="UP000515161">
    <property type="component" value="Unplaced"/>
</dbReference>
<dbReference type="InterPro" id="IPR052051">
    <property type="entry name" value="TCR_complex_component"/>
</dbReference>
<dbReference type="CDD" id="cd00099">
    <property type="entry name" value="IgV"/>
    <property type="match status" value="2"/>
</dbReference>
<accession>A0A6P8W295</accession>
<gene>
    <name evidence="13" type="primary">LOC117559438</name>
</gene>
<keyword evidence="5 9" id="KW-0472">Membrane</keyword>
<feature type="domain" description="Ig-like" evidence="11">
    <location>
        <begin position="369"/>
        <end position="458"/>
    </location>
</feature>
<comment type="subcellular location">
    <subcellularLocation>
        <location evidence="1">Cell membrane</location>
    </subcellularLocation>
</comment>
<dbReference type="RefSeq" id="XP_034092095.1">
    <property type="nucleotide sequence ID" value="XM_034236204.1"/>
</dbReference>
<feature type="transmembrane region" description="Helical" evidence="9">
    <location>
        <begin position="330"/>
        <end position="348"/>
    </location>
</feature>
<feature type="domain" description="Ig-like" evidence="11">
    <location>
        <begin position="472"/>
        <end position="560"/>
    </location>
</feature>
<feature type="chain" id="PRO_5028012244" evidence="10">
    <location>
        <begin position="20"/>
        <end position="672"/>
    </location>
</feature>
<dbReference type="SMART" id="SM00408">
    <property type="entry name" value="IGc2"/>
    <property type="match status" value="4"/>
</dbReference>
<dbReference type="Pfam" id="PF07686">
    <property type="entry name" value="V-set"/>
    <property type="match status" value="3"/>
</dbReference>
<evidence type="ECO:0000256" key="4">
    <source>
        <dbReference type="ARBA" id="ARBA00022859"/>
    </source>
</evidence>
<sequence length="672" mass="75655">MTSPKLVLYLTCLFLGTIAQTTDRKISSSVRQEKRYISANVGVNVTLPCYIEDGETNRLYWFKQTLGHKPRLISSVYPYDARPTFYDEFNNKSRFTLDHGKSKNHLTILNVHISDSSTYYCAFTNRYVVNFALGTTISVTGSGLNIPPSVHQSTSEIIQSGDSVTLNCTVHTGSCDGEHSVYWFKNSEDSPGLLYTRGGRNDQCERKPNTQTHTCVYNLPMENLNPSHAGTYYCAVVSCGHILFGNGTKLDFEDEVDSLVYFLSVSLAINTILVVLLAFIINKMKKMNSSQSTVFNKNSSSVHSRFRDSVMFLKSGESIEMCIIQRGNTMTSHVIMLYFGFLILWNTAQMTELKLSVHQESGILSFNTGDELTLKCFHGSNVDTRFYWYKQTVGQKPRLISTYYKYEPNGTFHDEFKNPRFALDTGKGKNHLKIRDVQISDSATYYCANSHSYQFEFREGITVDVKGSDLSISFLVHQLASEIIQPGDSVTLNCTVHTGSCDGEHSVYWFKNPEDTLPGLLYTRGGSQCERKPNTQTHTCEYNLPKSVNRSHAGTYYCPVASCGHILFGNGTMLNFEDKVDFLILVYSLSGALAFTLIVIVLLVFLLCMMSKRNSCKCTESHARVPAPSTTNAEGDQNEVTIHYSTVREHKVNRSRRQRNSPKTECVYSSIK</sequence>
<feature type="domain" description="Ig-like" evidence="11">
    <location>
        <begin position="148"/>
        <end position="236"/>
    </location>
</feature>
<dbReference type="OrthoDB" id="6370831at2759"/>
<evidence type="ECO:0000256" key="6">
    <source>
        <dbReference type="ARBA" id="ARBA00023157"/>
    </source>
</evidence>
<dbReference type="InterPro" id="IPR036179">
    <property type="entry name" value="Ig-like_dom_sf"/>
</dbReference>
<evidence type="ECO:0000256" key="3">
    <source>
        <dbReference type="ARBA" id="ARBA00022729"/>
    </source>
</evidence>
<name>A0A6P8W295_GYMAC</name>
<evidence type="ECO:0000256" key="9">
    <source>
        <dbReference type="SAM" id="Phobius"/>
    </source>
</evidence>
<dbReference type="GO" id="GO:0005886">
    <property type="term" value="C:plasma membrane"/>
    <property type="evidence" value="ECO:0007669"/>
    <property type="project" value="UniProtKB-SubCell"/>
</dbReference>
<dbReference type="InterPro" id="IPR013106">
    <property type="entry name" value="Ig_V-set"/>
</dbReference>
<protein>
    <submittedName>
        <fullName evidence="13">Uncharacterized protein LOC117559438</fullName>
    </submittedName>
</protein>
<keyword evidence="12" id="KW-1185">Reference proteome</keyword>
<keyword evidence="4" id="KW-0391">Immunity</keyword>
<keyword evidence="3 10" id="KW-0732">Signal</keyword>
<dbReference type="KEGG" id="gacu:117559438"/>
<feature type="region of interest" description="Disordered" evidence="8">
    <location>
        <begin position="651"/>
        <end position="672"/>
    </location>
</feature>
<dbReference type="SMART" id="SM00406">
    <property type="entry name" value="IGv"/>
    <property type="match status" value="3"/>
</dbReference>
<evidence type="ECO:0000256" key="7">
    <source>
        <dbReference type="ARBA" id="ARBA00023180"/>
    </source>
</evidence>
<dbReference type="PANTHER" id="PTHR19433">
    <property type="entry name" value="T-CELL RECEPTOR ALPHA CHAIN V REGION-RELATED"/>
    <property type="match status" value="1"/>
</dbReference>
<dbReference type="PROSITE" id="PS50835">
    <property type="entry name" value="IG_LIKE"/>
    <property type="match status" value="4"/>
</dbReference>
<keyword evidence="6" id="KW-1015">Disulfide bond</keyword>
<reference evidence="13" key="1">
    <citation type="submission" date="2025-08" db="UniProtKB">
        <authorList>
            <consortium name="RefSeq"/>
        </authorList>
    </citation>
    <scope>IDENTIFICATION</scope>
</reference>
<dbReference type="InterPro" id="IPR003599">
    <property type="entry name" value="Ig_sub"/>
</dbReference>
<feature type="domain" description="Ig-like" evidence="11">
    <location>
        <begin position="4"/>
        <end position="140"/>
    </location>
</feature>
<keyword evidence="9" id="KW-1133">Transmembrane helix</keyword>
<dbReference type="SMART" id="SM00409">
    <property type="entry name" value="IG"/>
    <property type="match status" value="4"/>
</dbReference>
<evidence type="ECO:0000313" key="12">
    <source>
        <dbReference type="Proteomes" id="UP000515161"/>
    </source>
</evidence>
<dbReference type="InterPro" id="IPR007110">
    <property type="entry name" value="Ig-like_dom"/>
</dbReference>
<dbReference type="InterPro" id="IPR003598">
    <property type="entry name" value="Ig_sub2"/>
</dbReference>
<evidence type="ECO:0000259" key="11">
    <source>
        <dbReference type="PROSITE" id="PS50835"/>
    </source>
</evidence>
<keyword evidence="2" id="KW-1003">Cell membrane</keyword>
<evidence type="ECO:0000256" key="5">
    <source>
        <dbReference type="ARBA" id="ARBA00023136"/>
    </source>
</evidence>
<feature type="signal peptide" evidence="10">
    <location>
        <begin position="1"/>
        <end position="19"/>
    </location>
</feature>
<evidence type="ECO:0000256" key="10">
    <source>
        <dbReference type="SAM" id="SignalP"/>
    </source>
</evidence>
<dbReference type="GO" id="GO:0009617">
    <property type="term" value="P:response to bacterium"/>
    <property type="evidence" value="ECO:0007669"/>
    <property type="project" value="TreeGrafter"/>
</dbReference>
<organism evidence="12 13">
    <name type="scientific">Gymnodraco acuticeps</name>
    <name type="common">Antarctic dragonfish</name>
    <dbReference type="NCBI Taxonomy" id="8218"/>
    <lineage>
        <taxon>Eukaryota</taxon>
        <taxon>Metazoa</taxon>
        <taxon>Chordata</taxon>
        <taxon>Craniata</taxon>
        <taxon>Vertebrata</taxon>
        <taxon>Euteleostomi</taxon>
        <taxon>Actinopterygii</taxon>
        <taxon>Neopterygii</taxon>
        <taxon>Teleostei</taxon>
        <taxon>Neoteleostei</taxon>
        <taxon>Acanthomorphata</taxon>
        <taxon>Eupercaria</taxon>
        <taxon>Perciformes</taxon>
        <taxon>Notothenioidei</taxon>
        <taxon>Bathydraconidae</taxon>
        <taxon>Gymnodraco</taxon>
    </lineage>
</organism>
<keyword evidence="9" id="KW-0812">Transmembrane</keyword>
<evidence type="ECO:0000256" key="1">
    <source>
        <dbReference type="ARBA" id="ARBA00004236"/>
    </source>
</evidence>
<keyword evidence="7" id="KW-0325">Glycoprotein</keyword>
<proteinExistence type="predicted"/>
<feature type="transmembrane region" description="Helical" evidence="9">
    <location>
        <begin position="259"/>
        <end position="281"/>
    </location>
</feature>
<dbReference type="Gene3D" id="2.60.40.10">
    <property type="entry name" value="Immunoglobulins"/>
    <property type="match status" value="4"/>
</dbReference>
<feature type="transmembrane region" description="Helical" evidence="9">
    <location>
        <begin position="582"/>
        <end position="607"/>
    </location>
</feature>
<evidence type="ECO:0000256" key="2">
    <source>
        <dbReference type="ARBA" id="ARBA00022475"/>
    </source>
</evidence>
<dbReference type="GO" id="GO:0002376">
    <property type="term" value="P:immune system process"/>
    <property type="evidence" value="ECO:0007669"/>
    <property type="project" value="UniProtKB-KW"/>
</dbReference>
<dbReference type="AlphaFoldDB" id="A0A6P8W295"/>
<dbReference type="PANTHER" id="PTHR19433:SF127">
    <property type="entry name" value="NITR9"/>
    <property type="match status" value="1"/>
</dbReference>
<dbReference type="SUPFAM" id="SSF48726">
    <property type="entry name" value="Immunoglobulin"/>
    <property type="match status" value="4"/>
</dbReference>